<dbReference type="PANTHER" id="PTHR37984:SF5">
    <property type="entry name" value="PROTEIN NYNRIN-LIKE"/>
    <property type="match status" value="1"/>
</dbReference>
<keyword evidence="1" id="KW-0808">Transferase</keyword>
<evidence type="ECO:0000313" key="8">
    <source>
        <dbReference type="Proteomes" id="UP000005237"/>
    </source>
</evidence>
<dbReference type="Gene3D" id="3.10.10.10">
    <property type="entry name" value="HIV Type 1 Reverse Transcriptase, subunit A, domain 1"/>
    <property type="match status" value="1"/>
</dbReference>
<evidence type="ECO:0000256" key="3">
    <source>
        <dbReference type="ARBA" id="ARBA00022722"/>
    </source>
</evidence>
<dbReference type="GO" id="GO:0016779">
    <property type="term" value="F:nucleotidyltransferase activity"/>
    <property type="evidence" value="ECO:0007669"/>
    <property type="project" value="UniProtKB-KW"/>
</dbReference>
<evidence type="ECO:0000256" key="1">
    <source>
        <dbReference type="ARBA" id="ARBA00022679"/>
    </source>
</evidence>
<sequence length="280" mass="31102">MQLDTGADITLINTKDWAKIGKPKLDKPSIKVKSATGQPINVKGSFTCDFTINGNSATGTAHVAETDTLLGIDWISKDTQLWNLLQDNHQINAAFSVIGSACNYLDNTREKLKFYLKSEHPIIFQPGLGKCTKTKASIRLKPGAQPVFRKARPVSYATLPTITEELDRFVQEGIATPIDHTQWAAPFVPIRKKNGSLRMCADFSTGLNDSIGSHQHPLPTADDIFATLYGGKHFSQIDLAEAYFQIELDEDSKAVLTRFILNPPKFPEKREFVIKTAILW</sequence>
<name>A0A8R1DQH1_CAEJA</name>
<evidence type="ECO:0000259" key="6">
    <source>
        <dbReference type="PROSITE" id="PS50175"/>
    </source>
</evidence>
<keyword evidence="8" id="KW-1185">Reference proteome</keyword>
<dbReference type="InterPro" id="IPR021109">
    <property type="entry name" value="Peptidase_aspartic_dom_sf"/>
</dbReference>
<reference evidence="8" key="1">
    <citation type="submission" date="2010-08" db="EMBL/GenBank/DDBJ databases">
        <authorList>
            <consortium name="Caenorhabditis japonica Sequencing Consortium"/>
            <person name="Wilson R.K."/>
        </authorList>
    </citation>
    <scope>NUCLEOTIDE SEQUENCE [LARGE SCALE GENOMIC DNA]</scope>
    <source>
        <strain evidence="8">DF5081</strain>
    </source>
</reference>
<keyword evidence="4" id="KW-0255">Endonuclease</keyword>
<dbReference type="InterPro" id="IPR001995">
    <property type="entry name" value="Peptidase_A2_cat"/>
</dbReference>
<dbReference type="GO" id="GO:0006508">
    <property type="term" value="P:proteolysis"/>
    <property type="evidence" value="ECO:0007669"/>
    <property type="project" value="InterPro"/>
</dbReference>
<dbReference type="Gene3D" id="3.30.70.270">
    <property type="match status" value="1"/>
</dbReference>
<dbReference type="Proteomes" id="UP000005237">
    <property type="component" value="Unassembled WGS sequence"/>
</dbReference>
<evidence type="ECO:0000256" key="5">
    <source>
        <dbReference type="ARBA" id="ARBA00022801"/>
    </source>
</evidence>
<keyword evidence="5" id="KW-0378">Hydrolase</keyword>
<dbReference type="InterPro" id="IPR043502">
    <property type="entry name" value="DNA/RNA_pol_sf"/>
</dbReference>
<keyword evidence="2" id="KW-0548">Nucleotidyltransferase</keyword>
<dbReference type="GO" id="GO:0004519">
    <property type="term" value="F:endonuclease activity"/>
    <property type="evidence" value="ECO:0007669"/>
    <property type="project" value="UniProtKB-KW"/>
</dbReference>
<dbReference type="EnsemblMetazoa" id="CJA08784.1">
    <property type="protein sequence ID" value="CJA08784.1"/>
    <property type="gene ID" value="WBGene00127988"/>
</dbReference>
<proteinExistence type="predicted"/>
<reference evidence="7" key="2">
    <citation type="submission" date="2022-06" db="UniProtKB">
        <authorList>
            <consortium name="EnsemblMetazoa"/>
        </authorList>
    </citation>
    <scope>IDENTIFICATION</scope>
    <source>
        <strain evidence="7">DF5081</strain>
    </source>
</reference>
<dbReference type="AlphaFoldDB" id="A0A8R1DQH1"/>
<keyword evidence="3" id="KW-0540">Nuclease</keyword>
<dbReference type="InterPro" id="IPR050951">
    <property type="entry name" value="Retrovirus_Pol_polyprotein"/>
</dbReference>
<dbReference type="PROSITE" id="PS50175">
    <property type="entry name" value="ASP_PROT_RETROV"/>
    <property type="match status" value="1"/>
</dbReference>
<organism evidence="7 8">
    <name type="scientific">Caenorhabditis japonica</name>
    <dbReference type="NCBI Taxonomy" id="281687"/>
    <lineage>
        <taxon>Eukaryota</taxon>
        <taxon>Metazoa</taxon>
        <taxon>Ecdysozoa</taxon>
        <taxon>Nematoda</taxon>
        <taxon>Chromadorea</taxon>
        <taxon>Rhabditida</taxon>
        <taxon>Rhabditina</taxon>
        <taxon>Rhabditomorpha</taxon>
        <taxon>Rhabditoidea</taxon>
        <taxon>Rhabditidae</taxon>
        <taxon>Peloderinae</taxon>
        <taxon>Caenorhabditis</taxon>
    </lineage>
</organism>
<dbReference type="PANTHER" id="PTHR37984">
    <property type="entry name" value="PROTEIN CBG26694"/>
    <property type="match status" value="1"/>
</dbReference>
<dbReference type="InterPro" id="IPR043128">
    <property type="entry name" value="Rev_trsase/Diguanyl_cyclase"/>
</dbReference>
<dbReference type="SUPFAM" id="SSF50630">
    <property type="entry name" value="Acid proteases"/>
    <property type="match status" value="1"/>
</dbReference>
<protein>
    <submittedName>
        <fullName evidence="7">Peptidase A2 domain-containing protein</fullName>
    </submittedName>
</protein>
<dbReference type="GO" id="GO:0004190">
    <property type="term" value="F:aspartic-type endopeptidase activity"/>
    <property type="evidence" value="ECO:0007669"/>
    <property type="project" value="InterPro"/>
</dbReference>
<dbReference type="Gene3D" id="2.40.70.10">
    <property type="entry name" value="Acid Proteases"/>
    <property type="match status" value="1"/>
</dbReference>
<accession>A0A8R1DQH1</accession>
<evidence type="ECO:0000256" key="4">
    <source>
        <dbReference type="ARBA" id="ARBA00022759"/>
    </source>
</evidence>
<evidence type="ECO:0000256" key="2">
    <source>
        <dbReference type="ARBA" id="ARBA00022695"/>
    </source>
</evidence>
<feature type="domain" description="Peptidase A2" evidence="6">
    <location>
        <begin position="1"/>
        <end position="17"/>
    </location>
</feature>
<evidence type="ECO:0000313" key="7">
    <source>
        <dbReference type="EnsemblMetazoa" id="CJA08784.1"/>
    </source>
</evidence>
<dbReference type="SUPFAM" id="SSF56672">
    <property type="entry name" value="DNA/RNA polymerases"/>
    <property type="match status" value="1"/>
</dbReference>